<dbReference type="InterPro" id="IPR016032">
    <property type="entry name" value="Sig_transdc_resp-reg_C-effctor"/>
</dbReference>
<dbReference type="EMBL" id="CP000840">
    <property type="protein sequence ID" value="ABW32494.1"/>
    <property type="molecule type" value="Genomic_DNA"/>
</dbReference>
<organism evidence="4 5">
    <name type="scientific">Acaryochloris marina (strain MBIC 11017)</name>
    <dbReference type="NCBI Taxonomy" id="329726"/>
    <lineage>
        <taxon>Bacteria</taxon>
        <taxon>Bacillati</taxon>
        <taxon>Cyanobacteriota</taxon>
        <taxon>Cyanophyceae</taxon>
        <taxon>Acaryochloridales</taxon>
        <taxon>Acaryochloridaceae</taxon>
        <taxon>Acaryochloris</taxon>
    </lineage>
</organism>
<dbReference type="KEGG" id="amr:AM1_C0193"/>
<dbReference type="InterPro" id="IPR036388">
    <property type="entry name" value="WH-like_DNA-bd_sf"/>
</dbReference>
<evidence type="ECO:0000313" key="4">
    <source>
        <dbReference type="EMBL" id="ABW32494.1"/>
    </source>
</evidence>
<dbReference type="Gene3D" id="1.10.10.10">
    <property type="entry name" value="Winged helix-like DNA-binding domain superfamily/Winged helix DNA-binding domain"/>
    <property type="match status" value="1"/>
</dbReference>
<dbReference type="GO" id="GO:0000160">
    <property type="term" value="P:phosphorelay signal transduction system"/>
    <property type="evidence" value="ECO:0007669"/>
    <property type="project" value="InterPro"/>
</dbReference>
<evidence type="ECO:0000259" key="3">
    <source>
        <dbReference type="PROSITE" id="PS51755"/>
    </source>
</evidence>
<reference evidence="4 5" key="1">
    <citation type="journal article" date="2008" name="Proc. Natl. Acad. Sci. U.S.A.">
        <title>Niche adaptation and genome expansion in the chlorophyll d-producing cyanobacterium Acaryochloris marina.</title>
        <authorList>
            <person name="Swingley W.D."/>
            <person name="Chen M."/>
            <person name="Cheung P.C."/>
            <person name="Conrad A.L."/>
            <person name="Dejesa L.C."/>
            <person name="Hao J."/>
            <person name="Honchak B.M."/>
            <person name="Karbach L.E."/>
            <person name="Kurdoglu A."/>
            <person name="Lahiri S."/>
            <person name="Mastrian S.D."/>
            <person name="Miyashita H."/>
            <person name="Page L."/>
            <person name="Ramakrishna P."/>
            <person name="Satoh S."/>
            <person name="Sattley W.M."/>
            <person name="Shimada Y."/>
            <person name="Taylor H.L."/>
            <person name="Tomo T."/>
            <person name="Tsuchiya T."/>
            <person name="Wang Z.T."/>
            <person name="Raymond J."/>
            <person name="Mimuro M."/>
            <person name="Blankenship R.E."/>
            <person name="Touchman J.W."/>
        </authorList>
    </citation>
    <scope>NUCLEOTIDE SEQUENCE [LARGE SCALE GENOMIC DNA]</scope>
    <source>
        <strain evidence="5">MBIC 11017</strain>
        <plasmid evidence="5">Plasmid pREB3</plasmid>
    </source>
</reference>
<dbReference type="AlphaFoldDB" id="A8ZMT3"/>
<dbReference type="Pfam" id="PF00486">
    <property type="entry name" value="Trans_reg_C"/>
    <property type="match status" value="1"/>
</dbReference>
<dbReference type="SMART" id="SM00862">
    <property type="entry name" value="Trans_reg_C"/>
    <property type="match status" value="1"/>
</dbReference>
<accession>A8ZMT3</accession>
<feature type="domain" description="OmpR/PhoB-type" evidence="3">
    <location>
        <begin position="1"/>
        <end position="68"/>
    </location>
</feature>
<dbReference type="PROSITE" id="PS51755">
    <property type="entry name" value="OMPR_PHOB"/>
    <property type="match status" value="1"/>
</dbReference>
<name>A8ZMT3_ACAM1</name>
<evidence type="ECO:0000256" key="1">
    <source>
        <dbReference type="ARBA" id="ARBA00023125"/>
    </source>
</evidence>
<dbReference type="HOGENOM" id="CLU_000445_101_4_3"/>
<evidence type="ECO:0000313" key="5">
    <source>
        <dbReference type="Proteomes" id="UP000000268"/>
    </source>
</evidence>
<keyword evidence="4" id="KW-0614">Plasmid</keyword>
<keyword evidence="1 2" id="KW-0238">DNA-binding</keyword>
<keyword evidence="5" id="KW-1185">Reference proteome</keyword>
<evidence type="ECO:0000256" key="2">
    <source>
        <dbReference type="PROSITE-ProRule" id="PRU01091"/>
    </source>
</evidence>
<sequence>MELLATHPGVPIARSEFLDKVWGYSRETNIDTQVIDVHISHLRRKLGDSCERPKLIHTVHGVGYALKL</sequence>
<dbReference type="GO" id="GO:0003677">
    <property type="term" value="F:DNA binding"/>
    <property type="evidence" value="ECO:0007669"/>
    <property type="project" value="UniProtKB-UniRule"/>
</dbReference>
<proteinExistence type="predicted"/>
<geneLocation type="plasmid" evidence="4 5">
    <name>pREB3</name>
</geneLocation>
<dbReference type="GO" id="GO:0006355">
    <property type="term" value="P:regulation of DNA-templated transcription"/>
    <property type="evidence" value="ECO:0007669"/>
    <property type="project" value="InterPro"/>
</dbReference>
<gene>
    <name evidence="4" type="ordered locus">AM1_C0193</name>
</gene>
<dbReference type="CDD" id="cd00383">
    <property type="entry name" value="trans_reg_C"/>
    <property type="match status" value="1"/>
</dbReference>
<dbReference type="SUPFAM" id="SSF46894">
    <property type="entry name" value="C-terminal effector domain of the bipartite response regulators"/>
    <property type="match status" value="1"/>
</dbReference>
<dbReference type="Proteomes" id="UP000000268">
    <property type="component" value="Plasmid pREB3"/>
</dbReference>
<dbReference type="InterPro" id="IPR001867">
    <property type="entry name" value="OmpR/PhoB-type_DNA-bd"/>
</dbReference>
<protein>
    <submittedName>
        <fullName evidence="4">Transcriptional regulatory protein, C terminal domain</fullName>
    </submittedName>
</protein>
<feature type="DNA-binding region" description="OmpR/PhoB-type" evidence="2">
    <location>
        <begin position="1"/>
        <end position="68"/>
    </location>
</feature>